<keyword evidence="7" id="KW-0378">Hydrolase</keyword>
<comment type="subcellular location">
    <subcellularLocation>
        <location evidence="3">Cytoplasm</location>
        <location evidence="3">Cytoskeleton</location>
        <location evidence="3">Spindle</location>
    </subcellularLocation>
    <subcellularLocation>
        <location evidence="4">Cytoplasm</location>
        <location evidence="4">Cytosol</location>
    </subcellularLocation>
    <subcellularLocation>
        <location evidence="2">Mitochondrion</location>
    </subcellularLocation>
    <subcellularLocation>
        <location evidence="1">Nucleus</location>
    </subcellularLocation>
</comment>
<keyword evidence="8" id="KW-0007">Acetylation</keyword>
<gene>
    <name evidence="25" type="ORF">PPYR_04548</name>
</gene>
<evidence type="ECO:0000256" key="20">
    <source>
        <dbReference type="ARBA" id="ARBA00067273"/>
    </source>
</evidence>
<comment type="catalytic activity">
    <reaction evidence="17">
        <text>a fatty acyl-CoA + H2O = a fatty acid + CoA + H(+)</text>
        <dbReference type="Rhea" id="RHEA:16781"/>
        <dbReference type="ChEBI" id="CHEBI:15377"/>
        <dbReference type="ChEBI" id="CHEBI:15378"/>
        <dbReference type="ChEBI" id="CHEBI:28868"/>
        <dbReference type="ChEBI" id="CHEBI:57287"/>
        <dbReference type="ChEBI" id="CHEBI:77636"/>
    </reaction>
    <physiologicalReaction direction="left-to-right" evidence="17">
        <dbReference type="Rhea" id="RHEA:16782"/>
    </physiologicalReaction>
</comment>
<dbReference type="InterPro" id="IPR039298">
    <property type="entry name" value="ACOT13"/>
</dbReference>
<comment type="caution">
    <text evidence="25">The sequence shown here is derived from an EMBL/GenBank/DDBJ whole genome shotgun (WGS) entry which is preliminary data.</text>
</comment>
<dbReference type="GO" id="GO:0006629">
    <property type="term" value="P:lipid metabolic process"/>
    <property type="evidence" value="ECO:0007669"/>
    <property type="project" value="UniProtKB-KW"/>
</dbReference>
<evidence type="ECO:0000256" key="2">
    <source>
        <dbReference type="ARBA" id="ARBA00004173"/>
    </source>
</evidence>
<evidence type="ECO:0000256" key="19">
    <source>
        <dbReference type="ARBA" id="ARBA00064709"/>
    </source>
</evidence>
<dbReference type="NCBIfam" id="TIGR00369">
    <property type="entry name" value="unchar_dom_1"/>
    <property type="match status" value="1"/>
</dbReference>
<dbReference type="GO" id="GO:0005739">
    <property type="term" value="C:mitochondrion"/>
    <property type="evidence" value="ECO:0007669"/>
    <property type="project" value="UniProtKB-SubCell"/>
</dbReference>
<dbReference type="AlphaFoldDB" id="A0A5N4AYC4"/>
<dbReference type="FunFam" id="3.10.129.10:FF:000021">
    <property type="entry name" value="Acyl-coenzyme A thioesterase 13"/>
    <property type="match status" value="1"/>
</dbReference>
<keyword evidence="9" id="KW-0443">Lipid metabolism</keyword>
<evidence type="ECO:0000256" key="12">
    <source>
        <dbReference type="ARBA" id="ARBA00023242"/>
    </source>
</evidence>
<evidence type="ECO:0000256" key="6">
    <source>
        <dbReference type="ARBA" id="ARBA00022490"/>
    </source>
</evidence>
<dbReference type="FunCoup" id="A0A5N4AYC4">
    <property type="interactions" value="960"/>
</dbReference>
<evidence type="ECO:0000256" key="23">
    <source>
        <dbReference type="ARBA" id="ARBA00083956"/>
    </source>
</evidence>
<dbReference type="GO" id="GO:0047617">
    <property type="term" value="F:fatty acyl-CoA hydrolase activity"/>
    <property type="evidence" value="ECO:0007669"/>
    <property type="project" value="InterPro"/>
</dbReference>
<evidence type="ECO:0000256" key="18">
    <source>
        <dbReference type="ARBA" id="ARBA00058205"/>
    </source>
</evidence>
<sequence>MQIIEAGDGMCVGEIVVEEEHTNPKKTLHGGMISTLVDTVTTLALFTHQNCERVPSVSVDLHITFIKAAKIGEEIVIHACTTKAGGTLGFTNCLIKSKKNDDILAFGNHTKYLLRPRKVK</sequence>
<reference evidence="25 26" key="1">
    <citation type="journal article" date="2018" name="Elife">
        <title>Firefly genomes illuminate parallel origins of bioluminescence in beetles.</title>
        <authorList>
            <person name="Fallon T.R."/>
            <person name="Lower S.E."/>
            <person name="Chang C.H."/>
            <person name="Bessho-Uehara M."/>
            <person name="Martin G.J."/>
            <person name="Bewick A.J."/>
            <person name="Behringer M."/>
            <person name="Debat H.J."/>
            <person name="Wong I."/>
            <person name="Day J.C."/>
            <person name="Suvorov A."/>
            <person name="Silva C.J."/>
            <person name="Stanger-Hall K.F."/>
            <person name="Hall D.W."/>
            <person name="Schmitz R.J."/>
            <person name="Nelson D.R."/>
            <person name="Lewis S.M."/>
            <person name="Shigenobu S."/>
            <person name="Bybee S.M."/>
            <person name="Larracuente A.M."/>
            <person name="Oba Y."/>
            <person name="Weng J.K."/>
        </authorList>
    </citation>
    <scope>NUCLEOTIDE SEQUENCE [LARGE SCALE GENOMIC DNA]</scope>
    <source>
        <strain evidence="25">1611_PpyrPB1</strain>
        <tissue evidence="25">Whole body</tissue>
    </source>
</reference>
<keyword evidence="26" id="KW-1185">Reference proteome</keyword>
<dbReference type="InParanoid" id="A0A5N4AYC4"/>
<evidence type="ECO:0000313" key="25">
    <source>
        <dbReference type="EMBL" id="KAB0802362.1"/>
    </source>
</evidence>
<dbReference type="GO" id="GO:0005819">
    <property type="term" value="C:spindle"/>
    <property type="evidence" value="ECO:0007669"/>
    <property type="project" value="UniProtKB-SubCell"/>
</dbReference>
<name>A0A5N4AYC4_PHOPY</name>
<comment type="catalytic activity">
    <reaction evidence="13">
        <text>octanoyl-CoA + H2O = octanoate + CoA + H(+)</text>
        <dbReference type="Rhea" id="RHEA:30143"/>
        <dbReference type="ChEBI" id="CHEBI:15377"/>
        <dbReference type="ChEBI" id="CHEBI:15378"/>
        <dbReference type="ChEBI" id="CHEBI:25646"/>
        <dbReference type="ChEBI" id="CHEBI:57287"/>
        <dbReference type="ChEBI" id="CHEBI:57386"/>
    </reaction>
    <physiologicalReaction direction="left-to-right" evidence="13">
        <dbReference type="Rhea" id="RHEA:30144"/>
    </physiologicalReaction>
</comment>
<evidence type="ECO:0000256" key="1">
    <source>
        <dbReference type="ARBA" id="ARBA00004123"/>
    </source>
</evidence>
<dbReference type="InterPro" id="IPR029069">
    <property type="entry name" value="HotDog_dom_sf"/>
</dbReference>
<evidence type="ECO:0000256" key="15">
    <source>
        <dbReference type="ARBA" id="ARBA00048074"/>
    </source>
</evidence>
<comment type="subunit">
    <text evidence="19">Homotetramer. Interacts with PCTP.</text>
</comment>
<dbReference type="InterPro" id="IPR006683">
    <property type="entry name" value="Thioestr_dom"/>
</dbReference>
<evidence type="ECO:0000256" key="3">
    <source>
        <dbReference type="ARBA" id="ARBA00004186"/>
    </source>
</evidence>
<evidence type="ECO:0000256" key="9">
    <source>
        <dbReference type="ARBA" id="ARBA00023098"/>
    </source>
</evidence>
<evidence type="ECO:0000256" key="21">
    <source>
        <dbReference type="ARBA" id="ARBA00075657"/>
    </source>
</evidence>
<dbReference type="CDD" id="cd03443">
    <property type="entry name" value="PaaI_thioesterase"/>
    <property type="match status" value="1"/>
</dbReference>
<evidence type="ECO:0000256" key="11">
    <source>
        <dbReference type="ARBA" id="ARBA00023212"/>
    </source>
</evidence>
<dbReference type="GO" id="GO:0005634">
    <property type="term" value="C:nucleus"/>
    <property type="evidence" value="ECO:0007669"/>
    <property type="project" value="UniProtKB-SubCell"/>
</dbReference>
<dbReference type="Gene3D" id="3.10.129.10">
    <property type="entry name" value="Hotdog Thioesterase"/>
    <property type="match status" value="1"/>
</dbReference>
<dbReference type="InterPro" id="IPR003736">
    <property type="entry name" value="PAAI_dom"/>
</dbReference>
<evidence type="ECO:0000256" key="17">
    <source>
        <dbReference type="ARBA" id="ARBA00052976"/>
    </source>
</evidence>
<evidence type="ECO:0000256" key="8">
    <source>
        <dbReference type="ARBA" id="ARBA00022990"/>
    </source>
</evidence>
<comment type="catalytic activity">
    <reaction evidence="14">
        <text>decanoyl-CoA + H2O = decanoate + CoA + H(+)</text>
        <dbReference type="Rhea" id="RHEA:40059"/>
        <dbReference type="ChEBI" id="CHEBI:15377"/>
        <dbReference type="ChEBI" id="CHEBI:15378"/>
        <dbReference type="ChEBI" id="CHEBI:27689"/>
        <dbReference type="ChEBI" id="CHEBI:57287"/>
        <dbReference type="ChEBI" id="CHEBI:61430"/>
    </reaction>
    <physiologicalReaction direction="left-to-right" evidence="14">
        <dbReference type="Rhea" id="RHEA:40060"/>
    </physiologicalReaction>
</comment>
<keyword evidence="6" id="KW-0963">Cytoplasm</keyword>
<dbReference type="EMBL" id="VVIM01000002">
    <property type="protein sequence ID" value="KAB0802362.1"/>
    <property type="molecule type" value="Genomic_DNA"/>
</dbReference>
<organism evidence="25 26">
    <name type="scientific">Photinus pyralis</name>
    <name type="common">Common eastern firefly</name>
    <name type="synonym">Lampyris pyralis</name>
    <dbReference type="NCBI Taxonomy" id="7054"/>
    <lineage>
        <taxon>Eukaryota</taxon>
        <taxon>Metazoa</taxon>
        <taxon>Ecdysozoa</taxon>
        <taxon>Arthropoda</taxon>
        <taxon>Hexapoda</taxon>
        <taxon>Insecta</taxon>
        <taxon>Pterygota</taxon>
        <taxon>Neoptera</taxon>
        <taxon>Endopterygota</taxon>
        <taxon>Coleoptera</taxon>
        <taxon>Polyphaga</taxon>
        <taxon>Elateriformia</taxon>
        <taxon>Elateroidea</taxon>
        <taxon>Lampyridae</taxon>
        <taxon>Lampyrinae</taxon>
        <taxon>Photinus</taxon>
    </lineage>
</organism>
<keyword evidence="10" id="KW-0496">Mitochondrion</keyword>
<dbReference type="PANTHER" id="PTHR21660">
    <property type="entry name" value="THIOESTERASE SUPERFAMILY MEMBER-RELATED"/>
    <property type="match status" value="1"/>
</dbReference>
<evidence type="ECO:0000256" key="13">
    <source>
        <dbReference type="ARBA" id="ARBA00047588"/>
    </source>
</evidence>
<evidence type="ECO:0000256" key="7">
    <source>
        <dbReference type="ARBA" id="ARBA00022801"/>
    </source>
</evidence>
<evidence type="ECO:0000256" key="22">
    <source>
        <dbReference type="ARBA" id="ARBA00081533"/>
    </source>
</evidence>
<keyword evidence="11" id="KW-0206">Cytoskeleton</keyword>
<dbReference type="GO" id="GO:0005829">
    <property type="term" value="C:cytosol"/>
    <property type="evidence" value="ECO:0007669"/>
    <property type="project" value="UniProtKB-SubCell"/>
</dbReference>
<evidence type="ECO:0000256" key="4">
    <source>
        <dbReference type="ARBA" id="ARBA00004514"/>
    </source>
</evidence>
<comment type="catalytic activity">
    <reaction evidence="15">
        <text>dodecanoyl-CoA + H2O = dodecanoate + CoA + H(+)</text>
        <dbReference type="Rhea" id="RHEA:30135"/>
        <dbReference type="ChEBI" id="CHEBI:15377"/>
        <dbReference type="ChEBI" id="CHEBI:15378"/>
        <dbReference type="ChEBI" id="CHEBI:18262"/>
        <dbReference type="ChEBI" id="CHEBI:57287"/>
        <dbReference type="ChEBI" id="CHEBI:57375"/>
    </reaction>
    <physiologicalReaction direction="left-to-right" evidence="15">
        <dbReference type="Rhea" id="RHEA:30136"/>
    </physiologicalReaction>
</comment>
<dbReference type="Pfam" id="PF03061">
    <property type="entry name" value="4HBT"/>
    <property type="match status" value="1"/>
</dbReference>
<evidence type="ECO:0000259" key="24">
    <source>
        <dbReference type="Pfam" id="PF03061"/>
    </source>
</evidence>
<protein>
    <recommendedName>
        <fullName evidence="20">Acyl-coenzyme A thioesterase 13</fullName>
    </recommendedName>
    <alternativeName>
        <fullName evidence="22">Hotdog-fold thioesterase superfamily member 2</fullName>
    </alternativeName>
    <alternativeName>
        <fullName evidence="21">Palmitoyl-CoA hydrolase</fullName>
    </alternativeName>
    <alternativeName>
        <fullName evidence="23">Thioesterase superfamily member 2</fullName>
    </alternativeName>
</protein>
<evidence type="ECO:0000313" key="26">
    <source>
        <dbReference type="Proteomes" id="UP000327044"/>
    </source>
</evidence>
<evidence type="ECO:0000256" key="16">
    <source>
        <dbReference type="ARBA" id="ARBA00050199"/>
    </source>
</evidence>
<dbReference type="PANTHER" id="PTHR21660:SF1">
    <property type="entry name" value="ACYL-COENZYME A THIOESTERASE 13"/>
    <property type="match status" value="1"/>
</dbReference>
<keyword evidence="12" id="KW-0539">Nucleus</keyword>
<dbReference type="SUPFAM" id="SSF54637">
    <property type="entry name" value="Thioesterase/thiol ester dehydrase-isomerase"/>
    <property type="match status" value="1"/>
</dbReference>
<comment type="similarity">
    <text evidence="5">Belongs to the thioesterase PaaI family.</text>
</comment>
<evidence type="ECO:0000256" key="5">
    <source>
        <dbReference type="ARBA" id="ARBA00008324"/>
    </source>
</evidence>
<evidence type="ECO:0000256" key="10">
    <source>
        <dbReference type="ARBA" id="ARBA00023128"/>
    </source>
</evidence>
<feature type="domain" description="Thioesterase" evidence="24">
    <location>
        <begin position="27"/>
        <end position="101"/>
    </location>
</feature>
<accession>A0A5N4AYC4</accession>
<dbReference type="Proteomes" id="UP000327044">
    <property type="component" value="Unassembled WGS sequence"/>
</dbReference>
<evidence type="ECO:0000256" key="14">
    <source>
        <dbReference type="ARBA" id="ARBA00047969"/>
    </source>
</evidence>
<comment type="catalytic activity">
    <reaction evidence="16">
        <text>hexanoyl-CoA + H2O = hexanoate + CoA + H(+)</text>
        <dbReference type="Rhea" id="RHEA:40115"/>
        <dbReference type="ChEBI" id="CHEBI:15377"/>
        <dbReference type="ChEBI" id="CHEBI:15378"/>
        <dbReference type="ChEBI" id="CHEBI:17120"/>
        <dbReference type="ChEBI" id="CHEBI:57287"/>
        <dbReference type="ChEBI" id="CHEBI:62620"/>
    </reaction>
    <physiologicalReaction direction="left-to-right" evidence="16">
        <dbReference type="Rhea" id="RHEA:40116"/>
    </physiologicalReaction>
</comment>
<proteinExistence type="inferred from homology"/>
<comment type="function">
    <text evidence="18">Catalyzes the hydrolysis of acyl-CoAs into free fatty acids and coenzyme A (CoASH), regulating their respective intracellular levels. Has acyl-CoA thioesterase activity towards medium (C12) and long-chain (C18) fatty acyl-CoA substrates. Can also hydrolyze 3-hydroxyphenylacetyl-CoA and 3,4-dihydroxyphenylacetyl-CoA (in vitro). May play a role in controlling adaptive thermogenesis.</text>
</comment>